<accession>L8WL55</accession>
<keyword evidence="2" id="KW-1185">Reference proteome</keyword>
<dbReference type="HOGENOM" id="CLU_1856667_0_0_1"/>
<reference evidence="1 2" key="1">
    <citation type="journal article" date="2013" name="Nat. Commun.">
        <title>The evolution and pathogenic mechanisms of the rice sheath blight pathogen.</title>
        <authorList>
            <person name="Zheng A."/>
            <person name="Lin R."/>
            <person name="Xu L."/>
            <person name="Qin P."/>
            <person name="Tang C."/>
            <person name="Ai P."/>
            <person name="Zhang D."/>
            <person name="Liu Y."/>
            <person name="Sun Z."/>
            <person name="Feng H."/>
            <person name="Wang Y."/>
            <person name="Chen Y."/>
            <person name="Liang X."/>
            <person name="Fu R."/>
            <person name="Li Q."/>
            <person name="Zhang J."/>
            <person name="Yu X."/>
            <person name="Xie Z."/>
            <person name="Ding L."/>
            <person name="Guan P."/>
            <person name="Tang J."/>
            <person name="Liang Y."/>
            <person name="Wang S."/>
            <person name="Deng Q."/>
            <person name="Li S."/>
            <person name="Zhu J."/>
            <person name="Wang L."/>
            <person name="Liu H."/>
            <person name="Li P."/>
        </authorList>
    </citation>
    <scope>NUCLEOTIDE SEQUENCE [LARGE SCALE GENOMIC DNA]</scope>
    <source>
        <strain evidence="2">AG-1 IA</strain>
    </source>
</reference>
<gene>
    <name evidence="1" type="ORF">AG1IA_08495</name>
</gene>
<name>L8WL55_THACA</name>
<sequence length="138" mass="15428">MRATPQIATPALHFIEWIVNAHSNKCLPDPNEHEAQQRGKGSTDQCSQLLTKLEGSRVLSRSCYEFSTMSSFDCRPRPKTDRKHTYRERTTVIVEAIRVSGFALMPWGNSPWVMSGVGGGVDLCVNEIILKTGGRYSE</sequence>
<comment type="caution">
    <text evidence="1">The sequence shown here is derived from an EMBL/GenBank/DDBJ whole genome shotgun (WGS) entry which is preliminary data.</text>
</comment>
<dbReference type="EMBL" id="AFRT01002627">
    <property type="protein sequence ID" value="ELU37477.1"/>
    <property type="molecule type" value="Genomic_DNA"/>
</dbReference>
<evidence type="ECO:0000313" key="2">
    <source>
        <dbReference type="Proteomes" id="UP000011668"/>
    </source>
</evidence>
<dbReference type="AlphaFoldDB" id="L8WL55"/>
<dbReference type="Proteomes" id="UP000011668">
    <property type="component" value="Unassembled WGS sequence"/>
</dbReference>
<protein>
    <submittedName>
        <fullName evidence="1">Uncharacterized protein</fullName>
    </submittedName>
</protein>
<organism evidence="1 2">
    <name type="scientific">Thanatephorus cucumeris (strain AG1-IA)</name>
    <name type="common">Rice sheath blight fungus</name>
    <name type="synonym">Rhizoctonia solani</name>
    <dbReference type="NCBI Taxonomy" id="983506"/>
    <lineage>
        <taxon>Eukaryota</taxon>
        <taxon>Fungi</taxon>
        <taxon>Dikarya</taxon>
        <taxon>Basidiomycota</taxon>
        <taxon>Agaricomycotina</taxon>
        <taxon>Agaricomycetes</taxon>
        <taxon>Cantharellales</taxon>
        <taxon>Ceratobasidiaceae</taxon>
        <taxon>Rhizoctonia</taxon>
        <taxon>Rhizoctonia solani AG-1</taxon>
    </lineage>
</organism>
<proteinExistence type="predicted"/>
<evidence type="ECO:0000313" key="1">
    <source>
        <dbReference type="EMBL" id="ELU37477.1"/>
    </source>
</evidence>